<keyword evidence="9" id="KW-1185">Reference proteome</keyword>
<dbReference type="PANTHER" id="PTHR39757:SF5">
    <property type="entry name" value="OS02G0190600 PROTEIN"/>
    <property type="match status" value="1"/>
</dbReference>
<dbReference type="Gene3D" id="3.50.50.60">
    <property type="entry name" value="FAD/NAD(P)-binding domain"/>
    <property type="match status" value="1"/>
</dbReference>
<name>A0A8S1J605_9CHLO</name>
<evidence type="ECO:0000313" key="9">
    <source>
        <dbReference type="Proteomes" id="UP000708148"/>
    </source>
</evidence>
<comment type="caution">
    <text evidence="8">The sequence shown here is derived from an EMBL/GenBank/DDBJ whole genome shotgun (WGS) entry which is preliminary data.</text>
</comment>
<keyword evidence="4" id="KW-0125">Carotenoid biosynthesis</keyword>
<dbReference type="EC" id="5.5.1.19" evidence="3"/>
<dbReference type="Proteomes" id="UP000708148">
    <property type="component" value="Unassembled WGS sequence"/>
</dbReference>
<comment type="pathway">
    <text evidence="6">Carotenoid biosynthesis; beta-zeacarotene biosynthesis.</text>
</comment>
<dbReference type="InterPro" id="IPR010108">
    <property type="entry name" value="Lycopene_cyclase_b/e"/>
</dbReference>
<evidence type="ECO:0000313" key="8">
    <source>
        <dbReference type="EMBL" id="CAD7702617.1"/>
    </source>
</evidence>
<dbReference type="SUPFAM" id="SSF51905">
    <property type="entry name" value="FAD/NAD(P)-binding domain"/>
    <property type="match status" value="1"/>
</dbReference>
<sequence>MISHALQSPPHPSRSTPAGRPIAASPHPAPPLPGPSRPLRSNPRPIHRRACLRGRARGSTIRSRAVAAPPRPIGSPRTLDDVELHPLDASSEASFDLVIAGAGPSGLAVADRVSRAGFRVCIVDPEPRSWWPNNYGVWVDEFEAMGLADCLEVVWPKAKVFLHDGEDGERFLNRPYARVDRPKLKRKFLERCLKQGVRFHVTKVEDIMHDDYRSEVKCSDGSVLETTLVLDATGHARKLIQFDKKFDPGYQAAYGLLAEVESHPFDLDTMVFMDWRDAHTENRPDMRDRNKKDPTFMYAMPFSEKLIFLEETSLVARPPIAFDELKKRFEARVESLGIKITRVEEEEYCLIPMGSALPQKPQRVLGIGGTAGMVHPSTGYMISRMLGVVPTLADTIVDELSTRQKDSEQNGSLQEVTGLAERVWQKLWPVERVRQRDFFCFGMEVTLQLDLQQTREFFGAFFSLSEFHWHGFLSARLSFSELLVFGLSLFANSTNEARINLLQKGAPGLAVLLANLAKTLGD</sequence>
<keyword evidence="5" id="KW-0520">NAD</keyword>
<gene>
    <name evidence="8" type="ORF">OSTQU699_LOCUS7974</name>
</gene>
<comment type="similarity">
    <text evidence="2">Belongs to the lycopene cyclase family.</text>
</comment>
<comment type="pathway">
    <text evidence="1">Carotenoid biosynthesis; beta-carotene biosynthesis.</text>
</comment>
<dbReference type="PANTHER" id="PTHR39757">
    <property type="match status" value="1"/>
</dbReference>
<reference evidence="8" key="1">
    <citation type="submission" date="2020-12" db="EMBL/GenBank/DDBJ databases">
        <authorList>
            <person name="Iha C."/>
        </authorList>
    </citation>
    <scope>NUCLEOTIDE SEQUENCE</scope>
</reference>
<organism evidence="8 9">
    <name type="scientific">Ostreobium quekettii</name>
    <dbReference type="NCBI Taxonomy" id="121088"/>
    <lineage>
        <taxon>Eukaryota</taxon>
        <taxon>Viridiplantae</taxon>
        <taxon>Chlorophyta</taxon>
        <taxon>core chlorophytes</taxon>
        <taxon>Ulvophyceae</taxon>
        <taxon>TCBD clade</taxon>
        <taxon>Bryopsidales</taxon>
        <taxon>Ostreobineae</taxon>
        <taxon>Ostreobiaceae</taxon>
        <taxon>Ostreobium</taxon>
    </lineage>
</organism>
<evidence type="ECO:0000256" key="2">
    <source>
        <dbReference type="ARBA" id="ARBA00006599"/>
    </source>
</evidence>
<evidence type="ECO:0000256" key="6">
    <source>
        <dbReference type="ARBA" id="ARBA00037906"/>
    </source>
</evidence>
<dbReference type="OrthoDB" id="1716816at2759"/>
<evidence type="ECO:0000256" key="4">
    <source>
        <dbReference type="ARBA" id="ARBA00022746"/>
    </source>
</evidence>
<dbReference type="NCBIfam" id="TIGR01790">
    <property type="entry name" value="carotene-cycl"/>
    <property type="match status" value="1"/>
</dbReference>
<dbReference type="GO" id="GO:0016860">
    <property type="term" value="F:intramolecular oxidoreductase activity"/>
    <property type="evidence" value="ECO:0007669"/>
    <property type="project" value="UniProtKB-ARBA"/>
</dbReference>
<dbReference type="AlphaFoldDB" id="A0A8S1J605"/>
<dbReference type="EMBL" id="CAJHUC010001891">
    <property type="protein sequence ID" value="CAD7702617.1"/>
    <property type="molecule type" value="Genomic_DNA"/>
</dbReference>
<protein>
    <recommendedName>
        <fullName evidence="3">lycopene beta-cyclase</fullName>
        <ecNumber evidence="3">5.5.1.19</ecNumber>
    </recommendedName>
</protein>
<dbReference type="GO" id="GO:0016117">
    <property type="term" value="P:carotenoid biosynthetic process"/>
    <property type="evidence" value="ECO:0007669"/>
    <property type="project" value="UniProtKB-KW"/>
</dbReference>
<feature type="compositionally biased region" description="Pro residues" evidence="7">
    <location>
        <begin position="27"/>
        <end position="36"/>
    </location>
</feature>
<evidence type="ECO:0000256" key="1">
    <source>
        <dbReference type="ARBA" id="ARBA00005089"/>
    </source>
</evidence>
<accession>A0A8S1J605</accession>
<feature type="region of interest" description="Disordered" evidence="7">
    <location>
        <begin position="1"/>
        <end position="78"/>
    </location>
</feature>
<feature type="compositionally biased region" description="Basic residues" evidence="7">
    <location>
        <begin position="45"/>
        <end position="56"/>
    </location>
</feature>
<dbReference type="GO" id="GO:0016705">
    <property type="term" value="F:oxidoreductase activity, acting on paired donors, with incorporation or reduction of molecular oxygen"/>
    <property type="evidence" value="ECO:0007669"/>
    <property type="project" value="InterPro"/>
</dbReference>
<evidence type="ECO:0000256" key="5">
    <source>
        <dbReference type="ARBA" id="ARBA00023027"/>
    </source>
</evidence>
<proteinExistence type="inferred from homology"/>
<dbReference type="InterPro" id="IPR036188">
    <property type="entry name" value="FAD/NAD-bd_sf"/>
</dbReference>
<evidence type="ECO:0000256" key="7">
    <source>
        <dbReference type="SAM" id="MobiDB-lite"/>
    </source>
</evidence>
<evidence type="ECO:0000256" key="3">
    <source>
        <dbReference type="ARBA" id="ARBA00012242"/>
    </source>
</evidence>
<dbReference type="Pfam" id="PF05834">
    <property type="entry name" value="Lycopene_cycl"/>
    <property type="match status" value="1"/>
</dbReference>